<dbReference type="PANTHER" id="PTHR36156">
    <property type="entry name" value="SLR2101 PROTEIN"/>
    <property type="match status" value="1"/>
</dbReference>
<proteinExistence type="predicted"/>
<organism evidence="2 3">
    <name type="scientific">Streptomyces prunicolor</name>
    <dbReference type="NCBI Taxonomy" id="67348"/>
    <lineage>
        <taxon>Bacteria</taxon>
        <taxon>Bacillati</taxon>
        <taxon>Actinomycetota</taxon>
        <taxon>Actinomycetes</taxon>
        <taxon>Kitasatosporales</taxon>
        <taxon>Streptomycetaceae</taxon>
        <taxon>Streptomyces</taxon>
    </lineage>
</organism>
<name>A0ABU4F5P1_9ACTN</name>
<dbReference type="InterPro" id="IPR011051">
    <property type="entry name" value="RmlC_Cupin_sf"/>
</dbReference>
<gene>
    <name evidence="2" type="ORF">R5A26_08075</name>
</gene>
<dbReference type="InterPro" id="IPR014710">
    <property type="entry name" value="RmlC-like_jellyroll"/>
</dbReference>
<evidence type="ECO:0000259" key="1">
    <source>
        <dbReference type="Pfam" id="PF07883"/>
    </source>
</evidence>
<dbReference type="Pfam" id="PF07883">
    <property type="entry name" value="Cupin_2"/>
    <property type="match status" value="1"/>
</dbReference>
<comment type="caution">
    <text evidence="2">The sequence shown here is derived from an EMBL/GenBank/DDBJ whole genome shotgun (WGS) entry which is preliminary data.</text>
</comment>
<dbReference type="RefSeq" id="WP_317770634.1">
    <property type="nucleotide sequence ID" value="NZ_JAWMAJ010000019.1"/>
</dbReference>
<sequence length="168" mass="17523">MTGSVPTPAQQDETPLTSSYRVVETGVTETGLSTIAKDNVVPVNTVPDGRGLSRLWEADGVLPGGDAATSGDDAAESPFFPEAGGVRFWSVTVPPETPGTPPPAEFHQTSSLDVGIVLSGRIVLEMEDGTSAELSAGEAFAQLGTPHNWRNPYSVDAVIAVVMMGRDK</sequence>
<keyword evidence="3" id="KW-1185">Reference proteome</keyword>
<feature type="domain" description="Cupin type-2" evidence="1">
    <location>
        <begin position="98"/>
        <end position="162"/>
    </location>
</feature>
<evidence type="ECO:0000313" key="3">
    <source>
        <dbReference type="Proteomes" id="UP001187346"/>
    </source>
</evidence>
<dbReference type="Proteomes" id="UP001187346">
    <property type="component" value="Unassembled WGS sequence"/>
</dbReference>
<protein>
    <submittedName>
        <fullName evidence="2">Cupin domain-containing protein</fullName>
    </submittedName>
</protein>
<dbReference type="InterPro" id="IPR047142">
    <property type="entry name" value="OryJ/VirC-like"/>
</dbReference>
<dbReference type="EMBL" id="JAWMAJ010000019">
    <property type="protein sequence ID" value="MDV7215906.1"/>
    <property type="molecule type" value="Genomic_DNA"/>
</dbReference>
<reference evidence="2 3" key="1">
    <citation type="submission" date="2023-10" db="EMBL/GenBank/DDBJ databases">
        <title>Characterization of rhizosphere-enriched actinobacteria from wheat plants lab-grown on chernevaya soil.</title>
        <authorList>
            <person name="Tikhonova E.N."/>
            <person name="Konopkin A."/>
            <person name="Kravchenko I.K."/>
        </authorList>
    </citation>
    <scope>NUCLEOTIDE SEQUENCE [LARGE SCALE GENOMIC DNA]</scope>
    <source>
        <strain evidence="2 3">RR29</strain>
    </source>
</reference>
<dbReference type="PANTHER" id="PTHR36156:SF2">
    <property type="entry name" value="CUPIN TYPE-2 DOMAIN-CONTAINING PROTEIN"/>
    <property type="match status" value="1"/>
</dbReference>
<accession>A0ABU4F5P1</accession>
<dbReference type="InterPro" id="IPR013096">
    <property type="entry name" value="Cupin_2"/>
</dbReference>
<dbReference type="Gene3D" id="2.60.120.10">
    <property type="entry name" value="Jelly Rolls"/>
    <property type="match status" value="1"/>
</dbReference>
<evidence type="ECO:0000313" key="2">
    <source>
        <dbReference type="EMBL" id="MDV7215906.1"/>
    </source>
</evidence>
<dbReference type="SUPFAM" id="SSF51182">
    <property type="entry name" value="RmlC-like cupins"/>
    <property type="match status" value="1"/>
</dbReference>